<dbReference type="InterPro" id="IPR022033">
    <property type="entry name" value="Rav1p_C"/>
</dbReference>
<feature type="domain" description="RAVE complex protein Rav1 C-terminal" evidence="2">
    <location>
        <begin position="651"/>
        <end position="853"/>
    </location>
</feature>
<dbReference type="OrthoDB" id="342131at2759"/>
<name>A0A8J6B1X8_9EUKA</name>
<dbReference type="Gene3D" id="2.130.10.10">
    <property type="entry name" value="YVTN repeat-like/Quinoprotein amine dehydrogenase"/>
    <property type="match status" value="1"/>
</dbReference>
<feature type="region of interest" description="Disordered" evidence="1">
    <location>
        <begin position="584"/>
        <end position="638"/>
    </location>
</feature>
<evidence type="ECO:0000256" key="1">
    <source>
        <dbReference type="SAM" id="MobiDB-lite"/>
    </source>
</evidence>
<comment type="caution">
    <text evidence="3">The sequence shown here is derived from an EMBL/GenBank/DDBJ whole genome shotgun (WGS) entry which is preliminary data.</text>
</comment>
<feature type="compositionally biased region" description="Low complexity" evidence="1">
    <location>
        <begin position="624"/>
        <end position="638"/>
    </location>
</feature>
<evidence type="ECO:0000259" key="2">
    <source>
        <dbReference type="Pfam" id="PF12234"/>
    </source>
</evidence>
<dbReference type="SUPFAM" id="SSF50978">
    <property type="entry name" value="WD40 repeat-like"/>
    <property type="match status" value="1"/>
</dbReference>
<dbReference type="Pfam" id="PF12234">
    <property type="entry name" value="Rav1p_C"/>
    <property type="match status" value="1"/>
</dbReference>
<evidence type="ECO:0000313" key="3">
    <source>
        <dbReference type="EMBL" id="KAG9392524.1"/>
    </source>
</evidence>
<dbReference type="GO" id="GO:0007035">
    <property type="term" value="P:vacuolar acidification"/>
    <property type="evidence" value="ECO:0007669"/>
    <property type="project" value="TreeGrafter"/>
</dbReference>
<accession>A0A8J6B1X8</accession>
<organism evidence="3 4">
    <name type="scientific">Carpediemonas membranifera</name>
    <dbReference type="NCBI Taxonomy" id="201153"/>
    <lineage>
        <taxon>Eukaryota</taxon>
        <taxon>Metamonada</taxon>
        <taxon>Carpediemonas-like organisms</taxon>
        <taxon>Carpediemonas</taxon>
    </lineage>
</organism>
<proteinExistence type="predicted"/>
<dbReference type="InterPro" id="IPR036322">
    <property type="entry name" value="WD40_repeat_dom_sf"/>
</dbReference>
<keyword evidence="4" id="KW-1185">Reference proteome</keyword>
<dbReference type="GO" id="GO:0043291">
    <property type="term" value="C:RAVE complex"/>
    <property type="evidence" value="ECO:0007669"/>
    <property type="project" value="TreeGrafter"/>
</dbReference>
<dbReference type="Proteomes" id="UP000717585">
    <property type="component" value="Unassembled WGS sequence"/>
</dbReference>
<dbReference type="SUPFAM" id="SSF82171">
    <property type="entry name" value="DPP6 N-terminal domain-like"/>
    <property type="match status" value="1"/>
</dbReference>
<dbReference type="InterPro" id="IPR052208">
    <property type="entry name" value="DmX-like/RAVE_component"/>
</dbReference>
<dbReference type="PANTHER" id="PTHR13950:SF9">
    <property type="entry name" value="RABCONNECTIN-3A"/>
    <property type="match status" value="1"/>
</dbReference>
<protein>
    <submittedName>
        <fullName evidence="3">RAVE protein 1 C terminal</fullName>
    </submittedName>
</protein>
<dbReference type="InterPro" id="IPR015943">
    <property type="entry name" value="WD40/YVTN_repeat-like_dom_sf"/>
</dbReference>
<gene>
    <name evidence="3" type="ORF">J8273_5529</name>
</gene>
<sequence>MEGPSQMQDVLKRVLPHIATTPIVISPYEQEFSYASNETVLCVTQNKTLMHKHMDRVTATASTPDGLFWTSSGSLHVLPRLIPGAAPLTASHQHTGETCITTAPTGPVVAVTSPLGTSLHRVDIDGRAITPQPAPMLPGYRLVIDTTGKRALYYHPENVHVIVVDISGQEAVESHRLNFPGPVMSVVCCDDRLVIVSDAMAFIYDGSGLTVLGWFLLSASSPSHVASPLPDLIPKDQITIADAHLGSFRVFKVDLKSSPSLLSPEIEEIEFVLPHGEISWTPDLISNSPLPSDCWVAMTGVVGGSTLVTFFAPSINGQYLPRFVYAISSYSGIFPFLPRTNFSAKLGDLTLASAGDNTLTLATEEATVCATAAGIVAWEEAGHVCVCKDGVVTKSRHDLGEVSHIAVNSTRLAICSREKISVYASESLHLIREIDVASALSLFLHPASLVAVLADGRIAMASLTTGAVSWLGKVDCPLNSVCFDPTGMVILSRVEPTTVVLLALSGIRLSSHVCGEDSIISPHSARTFVVRTVQRALTVMAHDHPSTSIIDTVILNPKIVSPMHSIVSDPAVPWDLLINSPANVEEPETPAESAKPVQPRSFARRRRARRVFDDDEPADPAPAPAQATTAPTTTAYPASFPYLPPRETGLVESVFTQVRKLPDIDDFGRSYLVALGVALFSRTELGSSPVPDSAVLAAGLSADSSRLVASVFPAYSPLTIEDFELTRVAEWATDSDLESLVTRFVVDEFHEHHDVNSVAAYYIAMDKITRLASVYSTSGNAKVSSFLRNDFTAPRWRQAAGKNAFALLGKLHFVASAGFFLLAGQVDECRSICRDRIQSSTVEIILMRLSKNDIDTFESADMIKSWRSGHYQPLLDALAAQPTSSSPVEPAIRLAILRALSANHPLSFRVNQLIDTRPPQLRLLAHLATVAPLAVWSCPEVKDVTLVPAMANIVALTAQENTLGLDSLCEKLGVDLDALFDFTPPSARAVLRRIPQLRNRFDEYDMQQMTVIGVECTNESVRSYLDLYDAIKTLDFMQVFKLSNLEIDHIPEDFLLHKMILIATLIRLRKSDFVPSASYASMGITLSTQVRSLCDEISYNPGMFEGSPVWTGVGKWARLNPHSSQLLRLVGEAIGLDEDLLDLLDSEAITSILLHALNSQTDSSPELAAELDVGAVMIDKVTHAALLRQHSGLLLVTAHKDRVVEYIISQSNQLIELSSRRGAGHISCLAASPSSPLYATAAGMVLSLWVPGVGQPLMTKRMNSAVVSVAFDISGRRLAVLLEDMVIVFRLDSNPEIDPWPLCSIPFEVDDGALVLFESASRVIVVSSEAVSIYDVLSGTHLAHADLGTCPVYHALVEAIALFGPVTAAVRDTERLVITAARGTAVATPPKFDRTCLAGVSDGLLLTRLPGGLLCHGGKVASAVLKMSG</sequence>
<dbReference type="EMBL" id="JAHDYR010000038">
    <property type="protein sequence ID" value="KAG9392524.1"/>
    <property type="molecule type" value="Genomic_DNA"/>
</dbReference>
<evidence type="ECO:0000313" key="4">
    <source>
        <dbReference type="Proteomes" id="UP000717585"/>
    </source>
</evidence>
<reference evidence="3" key="1">
    <citation type="submission" date="2021-05" db="EMBL/GenBank/DDBJ databases">
        <title>A free-living protist that lacks canonical eukaryotic 1 DNA replication and segregation systems.</title>
        <authorList>
            <person name="Salas-Leiva D.E."/>
            <person name="Tromer E.C."/>
            <person name="Curtis B.A."/>
            <person name="Jerlstrom-Hultqvist J."/>
            <person name="Kolisko M."/>
            <person name="Yi Z."/>
            <person name="Salas-Leiva J.S."/>
            <person name="Gallot-Lavallee L."/>
            <person name="Kops G.J.P.L."/>
            <person name="Archibald J.M."/>
            <person name="Simpson A.G.B."/>
            <person name="Roger A.J."/>
        </authorList>
    </citation>
    <scope>NUCLEOTIDE SEQUENCE</scope>
    <source>
        <strain evidence="3">BICM</strain>
    </source>
</reference>
<dbReference type="PANTHER" id="PTHR13950">
    <property type="entry name" value="RABCONNECTIN-RELATED"/>
    <property type="match status" value="1"/>
</dbReference>